<accession>A0A848EFB9</accession>
<dbReference type="Pfam" id="PF00884">
    <property type="entry name" value="Sulfatase"/>
    <property type="match status" value="1"/>
</dbReference>
<feature type="domain" description="Sulfatase N-terminal" evidence="2">
    <location>
        <begin position="209"/>
        <end position="440"/>
    </location>
</feature>
<dbReference type="CDD" id="cd16015">
    <property type="entry name" value="LTA_synthase"/>
    <property type="match status" value="1"/>
</dbReference>
<feature type="transmembrane region" description="Helical" evidence="1">
    <location>
        <begin position="106"/>
        <end position="125"/>
    </location>
</feature>
<organism evidence="3 4">
    <name type="scientific">Neoroseomonas marina</name>
    <dbReference type="NCBI Taxonomy" id="1232220"/>
    <lineage>
        <taxon>Bacteria</taxon>
        <taxon>Pseudomonadati</taxon>
        <taxon>Pseudomonadota</taxon>
        <taxon>Alphaproteobacteria</taxon>
        <taxon>Acetobacterales</taxon>
        <taxon>Acetobacteraceae</taxon>
        <taxon>Neoroseomonas</taxon>
    </lineage>
</organism>
<dbReference type="RefSeq" id="WP_170054354.1">
    <property type="nucleotide sequence ID" value="NZ_JABBKX010000003.1"/>
</dbReference>
<sequence>MNTAAHILIGAALPLPFWVWLRRGLRPSPWMLLDAAPLVAMFCALLAVTARPVLAGGLTAGVCIFLAIADQAKRATLREPLAFTDGGLLWQVAAHPRFYLPFVPPALLLGGIGLGVAAFVTVVALEPPIALDAAARAGLLALTAGLALLVLRPLWLLRGATPSRRPAEDAARFGPLATFAIHARIAAVERPVRRAAHPAAAASAPAVAPHLVLLQLESFCDPRRFGLPRALPNWDALGAQALSRGLLAVPGFGANTMRTEFVVLTGLDDAALGLDRLNPYFRFARAPVGSLAWLLRGAGYATTCLHPFDARFFGRDKVLPALGFQRFEAEPAFAGAPRAHGLVTDAALGVRIVSDLAAAEGPAFLYAISVAAHGPWTGPDPAAAWADRMVATDAMLGAIATAARKSSRPVVVAAFGDHRPALPVARGGTDTDYLVWRSDRGGGGTRRDRDAAGLHRAVRDAVLLG</sequence>
<comment type="caution">
    <text evidence="3">The sequence shown here is derived from an EMBL/GenBank/DDBJ whole genome shotgun (WGS) entry which is preliminary data.</text>
</comment>
<gene>
    <name evidence="3" type="ORF">GWK16_12870</name>
</gene>
<keyword evidence="1" id="KW-0812">Transmembrane</keyword>
<dbReference type="InterPro" id="IPR017850">
    <property type="entry name" value="Alkaline_phosphatase_core_sf"/>
</dbReference>
<name>A0A848EFB9_9PROT</name>
<dbReference type="InterPro" id="IPR000917">
    <property type="entry name" value="Sulfatase_N"/>
</dbReference>
<protein>
    <submittedName>
        <fullName evidence="3">LTA synthase family protein</fullName>
    </submittedName>
</protein>
<dbReference type="EMBL" id="JABBKX010000003">
    <property type="protein sequence ID" value="NMJ42140.1"/>
    <property type="molecule type" value="Genomic_DNA"/>
</dbReference>
<feature type="transmembrane region" description="Helical" evidence="1">
    <location>
        <begin position="6"/>
        <end position="21"/>
    </location>
</feature>
<feature type="transmembrane region" description="Helical" evidence="1">
    <location>
        <begin position="137"/>
        <end position="157"/>
    </location>
</feature>
<keyword evidence="1" id="KW-0472">Membrane</keyword>
<dbReference type="AlphaFoldDB" id="A0A848EFB9"/>
<evidence type="ECO:0000256" key="1">
    <source>
        <dbReference type="SAM" id="Phobius"/>
    </source>
</evidence>
<feature type="transmembrane region" description="Helical" evidence="1">
    <location>
        <begin position="28"/>
        <end position="47"/>
    </location>
</feature>
<proteinExistence type="predicted"/>
<evidence type="ECO:0000313" key="3">
    <source>
        <dbReference type="EMBL" id="NMJ42140.1"/>
    </source>
</evidence>
<dbReference type="Proteomes" id="UP000548582">
    <property type="component" value="Unassembled WGS sequence"/>
</dbReference>
<keyword evidence="1" id="KW-1133">Transmembrane helix</keyword>
<evidence type="ECO:0000259" key="2">
    <source>
        <dbReference type="Pfam" id="PF00884"/>
    </source>
</evidence>
<reference evidence="3 4" key="1">
    <citation type="submission" date="2020-03" db="EMBL/GenBank/DDBJ databases">
        <authorList>
            <person name="Sun Q."/>
        </authorList>
    </citation>
    <scope>NUCLEOTIDE SEQUENCE [LARGE SCALE GENOMIC DNA]</scope>
    <source>
        <strain evidence="3 4">JC162</strain>
    </source>
</reference>
<dbReference type="Gene3D" id="3.40.720.10">
    <property type="entry name" value="Alkaline Phosphatase, subunit A"/>
    <property type="match status" value="1"/>
</dbReference>
<dbReference type="SUPFAM" id="SSF53649">
    <property type="entry name" value="Alkaline phosphatase-like"/>
    <property type="match status" value="1"/>
</dbReference>
<evidence type="ECO:0000313" key="4">
    <source>
        <dbReference type="Proteomes" id="UP000548582"/>
    </source>
</evidence>
<keyword evidence="4" id="KW-1185">Reference proteome</keyword>